<dbReference type="Ensembl" id="ENSCMIT00000025668.1">
    <property type="protein sequence ID" value="ENSCMIP00000025255.1"/>
    <property type="gene ID" value="ENSCMIG00000011109.1"/>
</dbReference>
<dbReference type="STRING" id="7868.ENSCMIP00000025255"/>
<dbReference type="GO" id="GO:0005929">
    <property type="term" value="C:cilium"/>
    <property type="evidence" value="ECO:0007669"/>
    <property type="project" value="TreeGrafter"/>
</dbReference>
<protein>
    <submittedName>
        <fullName evidence="1">Uncharacterized protein</fullName>
    </submittedName>
</protein>
<dbReference type="GO" id="GO:0007288">
    <property type="term" value="P:sperm axoneme assembly"/>
    <property type="evidence" value="ECO:0007669"/>
    <property type="project" value="TreeGrafter"/>
</dbReference>
<dbReference type="PANTHER" id="PTHR45912:SF3">
    <property type="entry name" value="CILIA- AND FLAGELLA-ASSOCIATED PROTEIN 47"/>
    <property type="match status" value="1"/>
</dbReference>
<reference evidence="2" key="3">
    <citation type="journal article" date="2014" name="Nature">
        <title>Elephant shark genome provides unique insights into gnathostome evolution.</title>
        <authorList>
            <consortium name="International Elephant Shark Genome Sequencing Consortium"/>
            <person name="Venkatesh B."/>
            <person name="Lee A.P."/>
            <person name="Ravi V."/>
            <person name="Maurya A.K."/>
            <person name="Lian M.M."/>
            <person name="Swann J.B."/>
            <person name="Ohta Y."/>
            <person name="Flajnik M.F."/>
            <person name="Sutoh Y."/>
            <person name="Kasahara M."/>
            <person name="Hoon S."/>
            <person name="Gangu V."/>
            <person name="Roy S.W."/>
            <person name="Irimia M."/>
            <person name="Korzh V."/>
            <person name="Kondrychyn I."/>
            <person name="Lim Z.W."/>
            <person name="Tay B.H."/>
            <person name="Tohari S."/>
            <person name="Kong K.W."/>
            <person name="Ho S."/>
            <person name="Lorente-Galdos B."/>
            <person name="Quilez J."/>
            <person name="Marques-Bonet T."/>
            <person name="Raney B.J."/>
            <person name="Ingham P.W."/>
            <person name="Tay A."/>
            <person name="Hillier L.W."/>
            <person name="Minx P."/>
            <person name="Boehm T."/>
            <person name="Wilson R.K."/>
            <person name="Brenner S."/>
            <person name="Warren W.C."/>
        </authorList>
    </citation>
    <scope>NUCLEOTIDE SEQUENCE [LARGE SCALE GENOMIC DNA]</scope>
</reference>
<dbReference type="PANTHER" id="PTHR45912">
    <property type="entry name" value="CILIA- AND FLAGELLA-ASSOCIATED PROTEIN 47"/>
    <property type="match status" value="1"/>
</dbReference>
<reference evidence="1" key="4">
    <citation type="submission" date="2025-08" db="UniProtKB">
        <authorList>
            <consortium name="Ensembl"/>
        </authorList>
    </citation>
    <scope>IDENTIFICATION</scope>
</reference>
<evidence type="ECO:0000313" key="2">
    <source>
        <dbReference type="Proteomes" id="UP000314986"/>
    </source>
</evidence>
<proteinExistence type="predicted"/>
<dbReference type="Proteomes" id="UP000314986">
    <property type="component" value="Unassembled WGS sequence"/>
</dbReference>
<dbReference type="OMA" id="ISECEIM"/>
<reference evidence="2" key="2">
    <citation type="journal article" date="2007" name="PLoS Biol.">
        <title>Survey sequencing and comparative analysis of the elephant shark (Callorhinchus milii) genome.</title>
        <authorList>
            <person name="Venkatesh B."/>
            <person name="Kirkness E.F."/>
            <person name="Loh Y.H."/>
            <person name="Halpern A.L."/>
            <person name="Lee A.P."/>
            <person name="Johnson J."/>
            <person name="Dandona N."/>
            <person name="Viswanathan L.D."/>
            <person name="Tay A."/>
            <person name="Venter J.C."/>
            <person name="Strausberg R.L."/>
            <person name="Brenner S."/>
        </authorList>
    </citation>
    <scope>NUCLEOTIDE SEQUENCE [LARGE SCALE GENOMIC DNA]</scope>
</reference>
<accession>A0A4W3IX90</accession>
<keyword evidence="2" id="KW-1185">Reference proteome</keyword>
<dbReference type="GeneTree" id="ENSGT00940000168322"/>
<dbReference type="AlphaFoldDB" id="A0A4W3IX90"/>
<reference evidence="2" key="1">
    <citation type="journal article" date="2006" name="Science">
        <title>Ancient noncoding elements conserved in the human genome.</title>
        <authorList>
            <person name="Venkatesh B."/>
            <person name="Kirkness E.F."/>
            <person name="Loh Y.H."/>
            <person name="Halpern A.L."/>
            <person name="Lee A.P."/>
            <person name="Johnson J."/>
            <person name="Dandona N."/>
            <person name="Viswanathan L.D."/>
            <person name="Tay A."/>
            <person name="Venter J.C."/>
            <person name="Strausberg R.L."/>
            <person name="Brenner S."/>
        </authorList>
    </citation>
    <scope>NUCLEOTIDE SEQUENCE [LARGE SCALE GENOMIC DNA]</scope>
</reference>
<evidence type="ECO:0000313" key="1">
    <source>
        <dbReference type="Ensembl" id="ENSCMIP00000025255.1"/>
    </source>
</evidence>
<dbReference type="InParanoid" id="A0A4W3IX90"/>
<organism evidence="1 2">
    <name type="scientific">Callorhinchus milii</name>
    <name type="common">Ghost shark</name>
    <dbReference type="NCBI Taxonomy" id="7868"/>
    <lineage>
        <taxon>Eukaryota</taxon>
        <taxon>Metazoa</taxon>
        <taxon>Chordata</taxon>
        <taxon>Craniata</taxon>
        <taxon>Vertebrata</taxon>
        <taxon>Chondrichthyes</taxon>
        <taxon>Holocephali</taxon>
        <taxon>Chimaeriformes</taxon>
        <taxon>Callorhinchidae</taxon>
        <taxon>Callorhinchus</taxon>
    </lineage>
</organism>
<sequence>MLCVPACKTSEYPVMFKPAFECVTTGKLVLKNETDGSENVFHFKGTGIKSLALDHVVIDCQVKQITKKVLMVPNYTQACLSCKVVSDLRTVSGPPLLTMKAGQIAPYQIQILPWKRGKFKGVISFEVNDETAPHLTNCSLQETDGEEPLPCMLKLPSQAINAESSEENCKVYRVWFYLEINSAPAPPEQCLCVCCAVQNTIHLELSICNPINEHLTLHVILNGNGLIGEGSLVLKPKEMILYVAKYAPNSVGKSIGSIIFQSESVGEFWYEIELIAEKPLPKNLPELQCELGK</sequence>
<name>A0A4W3IX90_CALMI</name>
<reference evidence="1" key="5">
    <citation type="submission" date="2025-09" db="UniProtKB">
        <authorList>
            <consortium name="Ensembl"/>
        </authorList>
    </citation>
    <scope>IDENTIFICATION</scope>
</reference>